<feature type="transmembrane region" description="Helical" evidence="1">
    <location>
        <begin position="447"/>
        <end position="464"/>
    </location>
</feature>
<organism evidence="2 3">
    <name type="scientific">Branchiostoma lanceolatum</name>
    <name type="common">Common lancelet</name>
    <name type="synonym">Amphioxus lanceolatum</name>
    <dbReference type="NCBI Taxonomy" id="7740"/>
    <lineage>
        <taxon>Eukaryota</taxon>
        <taxon>Metazoa</taxon>
        <taxon>Chordata</taxon>
        <taxon>Cephalochordata</taxon>
        <taxon>Leptocardii</taxon>
        <taxon>Amphioxiformes</taxon>
        <taxon>Branchiostomatidae</taxon>
        <taxon>Branchiostoma</taxon>
    </lineage>
</organism>
<feature type="transmembrane region" description="Helical" evidence="1">
    <location>
        <begin position="317"/>
        <end position="341"/>
    </location>
</feature>
<protein>
    <submittedName>
        <fullName evidence="2">Hypp3698 protein</fullName>
    </submittedName>
</protein>
<feature type="transmembrane region" description="Helical" evidence="1">
    <location>
        <begin position="484"/>
        <end position="505"/>
    </location>
</feature>
<dbReference type="Proteomes" id="UP000838412">
    <property type="component" value="Chromosome 6"/>
</dbReference>
<feature type="transmembrane region" description="Helical" evidence="1">
    <location>
        <begin position="136"/>
        <end position="158"/>
    </location>
</feature>
<feature type="transmembrane region" description="Helical" evidence="1">
    <location>
        <begin position="76"/>
        <end position="98"/>
    </location>
</feature>
<sequence length="573" mass="65913">MSSTFQVRFSGTGGKDGHTRLVINQGDDAETFRSKVCSRQCFHRFTQWTSGCLSRFSEGASRCLKPRSQRVWRNQWIRWFGTNVFTLIGAAAFMLYIVTYLVCLGNWLEIRNYGHPSNVSSNDNHLVLCNPEEAQIMLPYMLINFMVYALPWVAVVHWQRNGNAEKLRNWEDKFKELSRNSTDFGEEIRDSRHFSMCLHFFVCFILSQVNASLKCATCHGQKGLKWTISYFAHSVDYGLYFSGCFFVQLTYFLALFIPYMFYCKYAMDLMYAIDCRIWYLRYVKHEWFRKKTPPCEILVKVNPNLRKDGWHNEIGSIANFFMTMMICVAYILVVVYCHIYFSANPPLLDWTHNVTQVLHNAAMPIIPFLFILSSASKHQEENEDLVSEATTAYADARLQALSQIDNYTDVAKHSLKQWKEIVKVLSDSKSYVVHSNLLSSHVSSRSAMYLTVLATTAAVVWQIVQHINDFKVDRGIDDGFIEVYFVAITSVILVVVVFGVACGLGKELTFTSCSRRHLGGVCSRRTRKTCLIQWLFTLLLSVITTVLMFIPWYVVYKGTKCRVGGPTNPLYAV</sequence>
<dbReference type="EMBL" id="OV696691">
    <property type="protein sequence ID" value="CAH1267166.1"/>
    <property type="molecule type" value="Genomic_DNA"/>
</dbReference>
<proteinExistence type="predicted"/>
<evidence type="ECO:0000313" key="3">
    <source>
        <dbReference type="Proteomes" id="UP000838412"/>
    </source>
</evidence>
<keyword evidence="3" id="KW-1185">Reference proteome</keyword>
<feature type="transmembrane region" description="Helical" evidence="1">
    <location>
        <begin position="534"/>
        <end position="554"/>
    </location>
</feature>
<accession>A0A8K0EV37</accession>
<gene>
    <name evidence="2" type="primary">Hypp3698</name>
    <name evidence="2" type="ORF">BLAG_LOCUS20617</name>
</gene>
<name>A0A8K0EV37_BRALA</name>
<keyword evidence="1" id="KW-0812">Transmembrane</keyword>
<evidence type="ECO:0000313" key="2">
    <source>
        <dbReference type="EMBL" id="CAH1267166.1"/>
    </source>
</evidence>
<feature type="transmembrane region" description="Helical" evidence="1">
    <location>
        <begin position="239"/>
        <end position="262"/>
    </location>
</feature>
<dbReference type="OrthoDB" id="10023242at2759"/>
<evidence type="ECO:0000256" key="1">
    <source>
        <dbReference type="SAM" id="Phobius"/>
    </source>
</evidence>
<keyword evidence="1" id="KW-0472">Membrane</keyword>
<keyword evidence="1" id="KW-1133">Transmembrane helix</keyword>
<reference evidence="2" key="1">
    <citation type="submission" date="2022-01" db="EMBL/GenBank/DDBJ databases">
        <authorList>
            <person name="Braso-Vives M."/>
        </authorList>
    </citation>
    <scope>NUCLEOTIDE SEQUENCE</scope>
</reference>
<dbReference type="AlphaFoldDB" id="A0A8K0EV37"/>